<protein>
    <submittedName>
        <fullName evidence="2">Uncharacterized protein</fullName>
    </submittedName>
</protein>
<evidence type="ECO:0000256" key="1">
    <source>
        <dbReference type="SAM" id="MobiDB-lite"/>
    </source>
</evidence>
<reference evidence="2" key="3">
    <citation type="submission" date="2025-09" db="UniProtKB">
        <authorList>
            <consortium name="Ensembl"/>
        </authorList>
    </citation>
    <scope>IDENTIFICATION</scope>
    <source>
        <strain evidence="2">Thorbecke</strain>
    </source>
</reference>
<accession>A0A5F9CFP2</accession>
<dbReference type="InParanoid" id="A0A5F9CFP2"/>
<keyword evidence="3" id="KW-1185">Reference proteome</keyword>
<sequence length="80" mass="9136">MDTGPSEDLPVSGSQNYPTQPLKPRRTSNNILNYLISRQLGISRNHVDLSQWAWMLMCETPGCSQPWLQQLVKPPWNGEK</sequence>
<dbReference type="Ensembl" id="ENSOCUT00000052244.1">
    <property type="protein sequence ID" value="ENSOCUP00000032354.1"/>
    <property type="gene ID" value="ENSOCUG00000031891.1"/>
</dbReference>
<feature type="region of interest" description="Disordered" evidence="1">
    <location>
        <begin position="1"/>
        <end position="25"/>
    </location>
</feature>
<evidence type="ECO:0000313" key="2">
    <source>
        <dbReference type="Ensembl" id="ENSOCUP00000032354.1"/>
    </source>
</evidence>
<proteinExistence type="predicted"/>
<dbReference type="Proteomes" id="UP000001811">
    <property type="component" value="Chromosome X"/>
</dbReference>
<dbReference type="EMBL" id="AAGW02046830">
    <property type="status" value="NOT_ANNOTATED_CDS"/>
    <property type="molecule type" value="Genomic_DNA"/>
</dbReference>
<evidence type="ECO:0000313" key="3">
    <source>
        <dbReference type="Proteomes" id="UP000001811"/>
    </source>
</evidence>
<name>A0A5F9CFP2_RABIT</name>
<reference evidence="2" key="2">
    <citation type="submission" date="2025-08" db="UniProtKB">
        <authorList>
            <consortium name="Ensembl"/>
        </authorList>
    </citation>
    <scope>IDENTIFICATION</scope>
    <source>
        <strain evidence="2">Thorbecke</strain>
    </source>
</reference>
<organism evidence="2 3">
    <name type="scientific">Oryctolagus cuniculus</name>
    <name type="common">Rabbit</name>
    <dbReference type="NCBI Taxonomy" id="9986"/>
    <lineage>
        <taxon>Eukaryota</taxon>
        <taxon>Metazoa</taxon>
        <taxon>Chordata</taxon>
        <taxon>Craniata</taxon>
        <taxon>Vertebrata</taxon>
        <taxon>Euteleostomi</taxon>
        <taxon>Mammalia</taxon>
        <taxon>Eutheria</taxon>
        <taxon>Euarchontoglires</taxon>
        <taxon>Glires</taxon>
        <taxon>Lagomorpha</taxon>
        <taxon>Leporidae</taxon>
        <taxon>Oryctolagus</taxon>
    </lineage>
</organism>
<dbReference type="GeneTree" id="ENSGT01150000287220"/>
<reference evidence="2 3" key="1">
    <citation type="journal article" date="2011" name="Nature">
        <title>A high-resolution map of human evolutionary constraint using 29 mammals.</title>
        <authorList>
            <person name="Lindblad-Toh K."/>
            <person name="Garber M."/>
            <person name="Zuk O."/>
            <person name="Lin M.F."/>
            <person name="Parker B.J."/>
            <person name="Washietl S."/>
            <person name="Kheradpour P."/>
            <person name="Ernst J."/>
            <person name="Jordan G."/>
            <person name="Mauceli E."/>
            <person name="Ward L.D."/>
            <person name="Lowe C.B."/>
            <person name="Holloway A.K."/>
            <person name="Clamp M."/>
            <person name="Gnerre S."/>
            <person name="Alfoldi J."/>
            <person name="Beal K."/>
            <person name="Chang J."/>
            <person name="Clawson H."/>
            <person name="Cuff J."/>
            <person name="Di Palma F."/>
            <person name="Fitzgerald S."/>
            <person name="Flicek P."/>
            <person name="Guttman M."/>
            <person name="Hubisz M.J."/>
            <person name="Jaffe D.B."/>
            <person name="Jungreis I."/>
            <person name="Kent W.J."/>
            <person name="Kostka D."/>
            <person name="Lara M."/>
            <person name="Martins A.L."/>
            <person name="Massingham T."/>
            <person name="Moltke I."/>
            <person name="Raney B.J."/>
            <person name="Rasmussen M.D."/>
            <person name="Robinson J."/>
            <person name="Stark A."/>
            <person name="Vilella A.J."/>
            <person name="Wen J."/>
            <person name="Xie X."/>
            <person name="Zody M.C."/>
            <person name="Baldwin J."/>
            <person name="Bloom T."/>
            <person name="Chin C.W."/>
            <person name="Heiman D."/>
            <person name="Nicol R."/>
            <person name="Nusbaum C."/>
            <person name="Young S."/>
            <person name="Wilkinson J."/>
            <person name="Worley K.C."/>
            <person name="Kovar C.L."/>
            <person name="Muzny D.M."/>
            <person name="Gibbs R.A."/>
            <person name="Cree A."/>
            <person name="Dihn H.H."/>
            <person name="Fowler G."/>
            <person name="Jhangiani S."/>
            <person name="Joshi V."/>
            <person name="Lee S."/>
            <person name="Lewis L.R."/>
            <person name="Nazareth L.V."/>
            <person name="Okwuonu G."/>
            <person name="Santibanez J."/>
            <person name="Warren W.C."/>
            <person name="Mardis E.R."/>
            <person name="Weinstock G.M."/>
            <person name="Wilson R.K."/>
            <person name="Delehaunty K."/>
            <person name="Dooling D."/>
            <person name="Fronik C."/>
            <person name="Fulton L."/>
            <person name="Fulton B."/>
            <person name="Graves T."/>
            <person name="Minx P."/>
            <person name="Sodergren E."/>
            <person name="Birney E."/>
            <person name="Margulies E.H."/>
            <person name="Herrero J."/>
            <person name="Green E.D."/>
            <person name="Haussler D."/>
            <person name="Siepel A."/>
            <person name="Goldman N."/>
            <person name="Pollard K.S."/>
            <person name="Pedersen J.S."/>
            <person name="Lander E.S."/>
            <person name="Kellis M."/>
        </authorList>
    </citation>
    <scope>NUCLEOTIDE SEQUENCE [LARGE SCALE GENOMIC DNA]</scope>
    <source>
        <strain evidence="2 3">Thorbecke inbred</strain>
    </source>
</reference>
<dbReference type="AlphaFoldDB" id="A0A5F9CFP2"/>